<feature type="region of interest" description="Disordered" evidence="1">
    <location>
        <begin position="87"/>
        <end position="107"/>
    </location>
</feature>
<gene>
    <name evidence="6" type="ORF">MELIAE_LOCUS613</name>
</gene>
<evidence type="ECO:0000259" key="4">
    <source>
        <dbReference type="Pfam" id="PF21788"/>
    </source>
</evidence>
<dbReference type="InterPro" id="IPR048367">
    <property type="entry name" value="TNP-like_RNaseH_C"/>
</dbReference>
<dbReference type="Proteomes" id="UP001154078">
    <property type="component" value="Chromosome 1"/>
</dbReference>
<dbReference type="InterPro" id="IPR048366">
    <property type="entry name" value="TNP-like_GBD"/>
</dbReference>
<evidence type="ECO:0000256" key="1">
    <source>
        <dbReference type="SAM" id="MobiDB-lite"/>
    </source>
</evidence>
<dbReference type="AlphaFoldDB" id="A0A9P0ARK5"/>
<dbReference type="EMBL" id="OV121132">
    <property type="protein sequence ID" value="CAH0546448.1"/>
    <property type="molecule type" value="Genomic_DNA"/>
</dbReference>
<dbReference type="InterPro" id="IPR048365">
    <property type="entry name" value="TNP-like_RNaseH_N"/>
</dbReference>
<feature type="domain" description="Transposable element P transposase-like RNase H C-terminal" evidence="5">
    <location>
        <begin position="606"/>
        <end position="638"/>
    </location>
</feature>
<accession>A0A9P0ARK5</accession>
<sequence length="869" mass="99470">MLNNLVLGITYDEPVLSSNDTFLEELVTEEYNVQPGTSLSIGGAKFGESAVEEIDVEPTPSTSNFHFVEDLHTSGSMIQTPKCLPPGSLFESPKKGSSISIYSPRTPKQRRDLRRRFNLLHHANSTRAAQLTPKAKTFYGIARGMVRLARRLDVENSNIKKRLHEVQKFAESGDFMTTKVNQITLNFIHSQIAMQSKRSRGRRYSLEDKIFALSLLKQSPRGYRLLQKTFALPSRKVLMDLLNKVPFRTGLNRHILEAMKLSVQKMDEADRVCSVMYDEMHLDASLTYNEKTDSIDGFVDCGGGRMEKFADHAMVFMARGLRRKWKQPICYYFSESGMSAPDIVRNLKEVIRSLQEIGLKVVATVCDQLSINSTAIKMLKDETNRKYHLSGKENRCLGFEVDGSEVVPLYDCPHLLKGMRNNFSEYDVTFMWKEGTQTASWEHVQSLYELDVGDFDTRMLNKLTDAHIYKEKMKKMKVKHAAQVFSHRVSSTMRGLVKYGNECLPQNALGTANFLMFMDKLFDSVNGSLMKPEHGKMLKCAVTKSSPHIAFWDEAIGVLKTIKFQRKGKDFVPPTVKNWITTLHGFKYIWRNLNRNKFEFLCTRNLNQDPVENFFGCIRSHGVRNINPTPSSFTASFKSLIISNFVSSHSPGANCEEDESEGALNSLKNFLSCNITVEPAVSLETPQVTKETFQFSNINEINKQTHSYIAGYMARKLLKKIGQCSCCKKELTTTRLEKEHGLIEARSYGPKALLRPNSNFTQIFGMCNEVVHHFLPKIAYKNNLQKKLRERINEFVPLNFSCKKHNLNFCFVQKFLSFYLYVWTKNINKILKGTDSRNINDPIKVMALERYKKFKKRKEAITKLKKTVN</sequence>
<evidence type="ECO:0000313" key="7">
    <source>
        <dbReference type="Proteomes" id="UP001154078"/>
    </source>
</evidence>
<evidence type="ECO:0000313" key="6">
    <source>
        <dbReference type="EMBL" id="CAH0546448.1"/>
    </source>
</evidence>
<name>A0A9P0ARK5_BRAAE</name>
<dbReference type="InterPro" id="IPR021896">
    <property type="entry name" value="THAP9-like_HTH"/>
</dbReference>
<dbReference type="PANTHER" id="PTHR47577">
    <property type="entry name" value="THAP DOMAIN-CONTAINING PROTEIN 6"/>
    <property type="match status" value="1"/>
</dbReference>
<dbReference type="Pfam" id="PF21789">
    <property type="entry name" value="TNP-like_RNaseH_C"/>
    <property type="match status" value="1"/>
</dbReference>
<dbReference type="OrthoDB" id="7440550at2759"/>
<feature type="domain" description="Transposable element P transposase-like GTP-binding insertion" evidence="4">
    <location>
        <begin position="414"/>
        <end position="528"/>
    </location>
</feature>
<dbReference type="Pfam" id="PF21788">
    <property type="entry name" value="TNP-like_GBD"/>
    <property type="match status" value="1"/>
</dbReference>
<reference evidence="6" key="1">
    <citation type="submission" date="2021-12" db="EMBL/GenBank/DDBJ databases">
        <authorList>
            <person name="King R."/>
        </authorList>
    </citation>
    <scope>NUCLEOTIDE SEQUENCE</scope>
</reference>
<evidence type="ECO:0000259" key="5">
    <source>
        <dbReference type="Pfam" id="PF21789"/>
    </source>
</evidence>
<keyword evidence="7" id="KW-1185">Reference proteome</keyword>
<evidence type="ECO:0008006" key="8">
    <source>
        <dbReference type="Google" id="ProtNLM"/>
    </source>
</evidence>
<organism evidence="6 7">
    <name type="scientific">Brassicogethes aeneus</name>
    <name type="common">Rape pollen beetle</name>
    <name type="synonym">Meligethes aeneus</name>
    <dbReference type="NCBI Taxonomy" id="1431903"/>
    <lineage>
        <taxon>Eukaryota</taxon>
        <taxon>Metazoa</taxon>
        <taxon>Ecdysozoa</taxon>
        <taxon>Arthropoda</taxon>
        <taxon>Hexapoda</taxon>
        <taxon>Insecta</taxon>
        <taxon>Pterygota</taxon>
        <taxon>Neoptera</taxon>
        <taxon>Endopterygota</taxon>
        <taxon>Coleoptera</taxon>
        <taxon>Polyphaga</taxon>
        <taxon>Cucujiformia</taxon>
        <taxon>Nitidulidae</taxon>
        <taxon>Meligethinae</taxon>
        <taxon>Brassicogethes</taxon>
    </lineage>
</organism>
<dbReference type="Pfam" id="PF12017">
    <property type="entry name" value="Tnp_P_element"/>
    <property type="match status" value="1"/>
</dbReference>
<evidence type="ECO:0000259" key="2">
    <source>
        <dbReference type="Pfam" id="PF12017"/>
    </source>
</evidence>
<feature type="domain" description="THAP9-like helix-turn-helix" evidence="2">
    <location>
        <begin position="188"/>
        <end position="238"/>
    </location>
</feature>
<proteinExistence type="predicted"/>
<dbReference type="Pfam" id="PF21787">
    <property type="entry name" value="TNP-like_RNaseH_N"/>
    <property type="match status" value="1"/>
</dbReference>
<evidence type="ECO:0000259" key="3">
    <source>
        <dbReference type="Pfam" id="PF21787"/>
    </source>
</evidence>
<dbReference type="PANTHER" id="PTHR47577:SF2">
    <property type="entry name" value="THAP DOMAIN CONTAINING 9"/>
    <property type="match status" value="1"/>
</dbReference>
<protein>
    <recommendedName>
        <fullName evidence="8">Transposable element P transposase</fullName>
    </recommendedName>
</protein>
<feature type="domain" description="Transposable element P transposase-like RNase H" evidence="3">
    <location>
        <begin position="248"/>
        <end position="379"/>
    </location>
</feature>